<feature type="compositionally biased region" description="Basic and acidic residues" evidence="1">
    <location>
        <begin position="52"/>
        <end position="62"/>
    </location>
</feature>
<reference evidence="2 3" key="1">
    <citation type="submission" date="2016-10" db="EMBL/GenBank/DDBJ databases">
        <authorList>
            <person name="Varghese N."/>
            <person name="Submissions S."/>
        </authorList>
    </citation>
    <scope>NUCLEOTIDE SEQUENCE [LARGE SCALE GENOMIC DNA]</scope>
    <source>
        <strain evidence="2 3">BS3652</strain>
    </source>
</reference>
<accession>A0A1H4S878</accession>
<dbReference type="EMBL" id="FNRS01000001">
    <property type="protein sequence ID" value="SEC40436.1"/>
    <property type="molecule type" value="Genomic_DNA"/>
</dbReference>
<keyword evidence="3" id="KW-1185">Reference proteome</keyword>
<dbReference type="Proteomes" id="UP000183155">
    <property type="component" value="Unassembled WGS sequence"/>
</dbReference>
<sequence>MVDSTLSSPAPLPATLPRADQALLHLGRRLQADGYRFITPTPLTHQRVNARTGHERTGKPRL</sequence>
<name>A0A1H4S878_PSETA</name>
<protein>
    <submittedName>
        <fullName evidence="2">Uncharacterized protein</fullName>
    </submittedName>
</protein>
<comment type="caution">
    <text evidence="2">The sequence shown here is derived from an EMBL/GenBank/DDBJ whole genome shotgun (WGS) entry which is preliminary data.</text>
</comment>
<evidence type="ECO:0000313" key="3">
    <source>
        <dbReference type="Proteomes" id="UP000183155"/>
    </source>
</evidence>
<evidence type="ECO:0000256" key="1">
    <source>
        <dbReference type="SAM" id="MobiDB-lite"/>
    </source>
</evidence>
<proteinExistence type="predicted"/>
<gene>
    <name evidence="2" type="ORF">SAMN04490203_2350</name>
</gene>
<evidence type="ECO:0000313" key="2">
    <source>
        <dbReference type="EMBL" id="SEC40436.1"/>
    </source>
</evidence>
<feature type="region of interest" description="Disordered" evidence="1">
    <location>
        <begin position="42"/>
        <end position="62"/>
    </location>
</feature>
<organism evidence="2 3">
    <name type="scientific">Pseudomonas taetrolens</name>
    <dbReference type="NCBI Taxonomy" id="47884"/>
    <lineage>
        <taxon>Bacteria</taxon>
        <taxon>Pseudomonadati</taxon>
        <taxon>Pseudomonadota</taxon>
        <taxon>Gammaproteobacteria</taxon>
        <taxon>Pseudomonadales</taxon>
        <taxon>Pseudomonadaceae</taxon>
        <taxon>Pseudomonas</taxon>
    </lineage>
</organism>